<sequence>MQHCPAFNEICNRCQRTPRIVYALDLNLIILHPSVVALYGLPGSQRSICALEETSWTEAEKKDTPRDKMSVDFL</sequence>
<keyword evidence="3" id="KW-1185">Reference proteome</keyword>
<dbReference type="AlphaFoldDB" id="A0A5N5XDM7"/>
<keyword evidence="1" id="KW-1133">Transmembrane helix</keyword>
<evidence type="ECO:0000256" key="1">
    <source>
        <dbReference type="SAM" id="Phobius"/>
    </source>
</evidence>
<proteinExistence type="predicted"/>
<keyword evidence="1" id="KW-0812">Transmembrane</keyword>
<gene>
    <name evidence="2" type="ORF">BDV29DRAFT_165466</name>
</gene>
<reference evidence="2 3" key="1">
    <citation type="submission" date="2019-04" db="EMBL/GenBank/DDBJ databases">
        <title>Friends and foes A comparative genomics study of 23 Aspergillus species from section Flavi.</title>
        <authorList>
            <consortium name="DOE Joint Genome Institute"/>
            <person name="Kjaerbolling I."/>
            <person name="Vesth T."/>
            <person name="Frisvad J.C."/>
            <person name="Nybo J.L."/>
            <person name="Theobald S."/>
            <person name="Kildgaard S."/>
            <person name="Isbrandt T."/>
            <person name="Kuo A."/>
            <person name="Sato A."/>
            <person name="Lyhne E.K."/>
            <person name="Kogle M.E."/>
            <person name="Wiebenga A."/>
            <person name="Kun R.S."/>
            <person name="Lubbers R.J."/>
            <person name="Makela M.R."/>
            <person name="Barry K."/>
            <person name="Chovatia M."/>
            <person name="Clum A."/>
            <person name="Daum C."/>
            <person name="Haridas S."/>
            <person name="He G."/>
            <person name="LaButti K."/>
            <person name="Lipzen A."/>
            <person name="Mondo S."/>
            <person name="Riley R."/>
            <person name="Salamov A."/>
            <person name="Simmons B.A."/>
            <person name="Magnuson J.K."/>
            <person name="Henrissat B."/>
            <person name="Mortensen U.H."/>
            <person name="Larsen T.O."/>
            <person name="Devries R.P."/>
            <person name="Grigoriev I.V."/>
            <person name="Machida M."/>
            <person name="Baker S.E."/>
            <person name="Andersen M.R."/>
        </authorList>
    </citation>
    <scope>NUCLEOTIDE SEQUENCE [LARGE SCALE GENOMIC DNA]</scope>
    <source>
        <strain evidence="2 3">CBS 151.66</strain>
    </source>
</reference>
<evidence type="ECO:0000313" key="2">
    <source>
        <dbReference type="EMBL" id="KAB8078873.1"/>
    </source>
</evidence>
<organism evidence="2 3">
    <name type="scientific">Aspergillus leporis</name>
    <dbReference type="NCBI Taxonomy" id="41062"/>
    <lineage>
        <taxon>Eukaryota</taxon>
        <taxon>Fungi</taxon>
        <taxon>Dikarya</taxon>
        <taxon>Ascomycota</taxon>
        <taxon>Pezizomycotina</taxon>
        <taxon>Eurotiomycetes</taxon>
        <taxon>Eurotiomycetidae</taxon>
        <taxon>Eurotiales</taxon>
        <taxon>Aspergillaceae</taxon>
        <taxon>Aspergillus</taxon>
        <taxon>Aspergillus subgen. Circumdati</taxon>
    </lineage>
</organism>
<protein>
    <submittedName>
        <fullName evidence="2">Uncharacterized protein</fullName>
    </submittedName>
</protein>
<name>A0A5N5XDM7_9EURO</name>
<dbReference type="EMBL" id="ML732154">
    <property type="protein sequence ID" value="KAB8078873.1"/>
    <property type="molecule type" value="Genomic_DNA"/>
</dbReference>
<feature type="transmembrane region" description="Helical" evidence="1">
    <location>
        <begin position="20"/>
        <end position="41"/>
    </location>
</feature>
<keyword evidence="1" id="KW-0472">Membrane</keyword>
<accession>A0A5N5XDM7</accession>
<evidence type="ECO:0000313" key="3">
    <source>
        <dbReference type="Proteomes" id="UP000326565"/>
    </source>
</evidence>
<dbReference type="Proteomes" id="UP000326565">
    <property type="component" value="Unassembled WGS sequence"/>
</dbReference>